<organism evidence="4 5">
    <name type="scientific">Mesorhabditis spiculigera</name>
    <dbReference type="NCBI Taxonomy" id="96644"/>
    <lineage>
        <taxon>Eukaryota</taxon>
        <taxon>Metazoa</taxon>
        <taxon>Ecdysozoa</taxon>
        <taxon>Nematoda</taxon>
        <taxon>Chromadorea</taxon>
        <taxon>Rhabditida</taxon>
        <taxon>Rhabditina</taxon>
        <taxon>Rhabditomorpha</taxon>
        <taxon>Rhabditoidea</taxon>
        <taxon>Rhabditidae</taxon>
        <taxon>Mesorhabditinae</taxon>
        <taxon>Mesorhabditis</taxon>
    </lineage>
</organism>
<feature type="non-terminal residue" evidence="4">
    <location>
        <position position="1"/>
    </location>
</feature>
<feature type="transmembrane region" description="Helical" evidence="2">
    <location>
        <begin position="149"/>
        <end position="171"/>
    </location>
</feature>
<proteinExistence type="predicted"/>
<name>A0AA36D5Q1_9BILA</name>
<feature type="region of interest" description="Disordered" evidence="1">
    <location>
        <begin position="342"/>
        <end position="371"/>
    </location>
</feature>
<dbReference type="EMBL" id="CATQJA010002662">
    <property type="protein sequence ID" value="CAJ0581201.1"/>
    <property type="molecule type" value="Genomic_DNA"/>
</dbReference>
<dbReference type="AlphaFoldDB" id="A0AA36D5Q1"/>
<feature type="region of interest" description="Disordered" evidence="1">
    <location>
        <begin position="221"/>
        <end position="246"/>
    </location>
</feature>
<feature type="transmembrane region" description="Helical" evidence="2">
    <location>
        <begin position="80"/>
        <end position="107"/>
    </location>
</feature>
<dbReference type="Pfam" id="PF22954">
    <property type="entry name" value="DUF7027"/>
    <property type="match status" value="1"/>
</dbReference>
<keyword evidence="2" id="KW-1133">Transmembrane helix</keyword>
<evidence type="ECO:0000259" key="3">
    <source>
        <dbReference type="Pfam" id="PF22954"/>
    </source>
</evidence>
<dbReference type="Proteomes" id="UP001177023">
    <property type="component" value="Unassembled WGS sequence"/>
</dbReference>
<feature type="domain" description="DUF7027" evidence="3">
    <location>
        <begin position="77"/>
        <end position="134"/>
    </location>
</feature>
<protein>
    <recommendedName>
        <fullName evidence="3">DUF7027 domain-containing protein</fullName>
    </recommendedName>
</protein>
<dbReference type="PANTHER" id="PTHR36694:SF8">
    <property type="entry name" value="MARVEL DOMAIN-CONTAINING PROTEIN"/>
    <property type="match status" value="1"/>
</dbReference>
<comment type="caution">
    <text evidence="4">The sequence shown here is derived from an EMBL/GenBank/DDBJ whole genome shotgun (WGS) entry which is preliminary data.</text>
</comment>
<dbReference type="InterPro" id="IPR054291">
    <property type="entry name" value="DUF7027"/>
</dbReference>
<feature type="transmembrane region" description="Helical" evidence="2">
    <location>
        <begin position="12"/>
        <end position="34"/>
    </location>
</feature>
<keyword evidence="5" id="KW-1185">Reference proteome</keyword>
<gene>
    <name evidence="4" type="ORF">MSPICULIGERA_LOCUS19367</name>
</gene>
<evidence type="ECO:0000313" key="5">
    <source>
        <dbReference type="Proteomes" id="UP001177023"/>
    </source>
</evidence>
<keyword evidence="2" id="KW-0472">Membrane</keyword>
<feature type="transmembrane region" description="Helical" evidence="2">
    <location>
        <begin position="114"/>
        <end position="137"/>
    </location>
</feature>
<sequence>MSDPLQCLRISSVLIGFFNILYCLIQFGVLGWQVQVVKDLQWEWENREIPRNGMIDGFQARFPGLYQLYSEYPERRRVNAMYAIVLICLFITILHFIFTFPMIYGCWKRRQSFIFPWLFTAGGLIIMVTAYSVLWWSGDVFTAQLIMSVSEFVLTLAFNGIMYVVVIFYYIRLNGGLTSNKPKRHYDKYRKEYRIAYEPKNGLPQEQVEVVKVVEKVEKLRPGRRHRSRSRSHGRKKYHSTSRGRTVVAEENTIPPWRTEWSQAPPETLGRELRRQNNQEIRTQEERRRRLYAEKGIDLNAPEAYDMEFPWKIEPPRPMRRPRGTANIIRELYYEDFPSERSYTRERPPRGQRHRSWDELPPSTRPVTRTDRTFSRQEPKVFIATPSELAFTKSPIESQAIV</sequence>
<accession>A0AA36D5Q1</accession>
<evidence type="ECO:0000256" key="1">
    <source>
        <dbReference type="SAM" id="MobiDB-lite"/>
    </source>
</evidence>
<feature type="compositionally biased region" description="Basic residues" evidence="1">
    <location>
        <begin position="222"/>
        <end position="242"/>
    </location>
</feature>
<keyword evidence="2" id="KW-0812">Transmembrane</keyword>
<reference evidence="4" key="1">
    <citation type="submission" date="2023-06" db="EMBL/GenBank/DDBJ databases">
        <authorList>
            <person name="Delattre M."/>
        </authorList>
    </citation>
    <scope>NUCLEOTIDE SEQUENCE</scope>
    <source>
        <strain evidence="4">AF72</strain>
    </source>
</reference>
<evidence type="ECO:0000313" key="4">
    <source>
        <dbReference type="EMBL" id="CAJ0581201.1"/>
    </source>
</evidence>
<evidence type="ECO:0000256" key="2">
    <source>
        <dbReference type="SAM" id="Phobius"/>
    </source>
</evidence>
<dbReference type="PANTHER" id="PTHR36694">
    <property type="entry name" value="PASIFLORA 1, ISOFORM A-RELATED"/>
    <property type="match status" value="1"/>
</dbReference>